<evidence type="ECO:0000313" key="3">
    <source>
        <dbReference type="Proteomes" id="UP000317557"/>
    </source>
</evidence>
<dbReference type="PROSITE" id="PS50125">
    <property type="entry name" value="GUANYLATE_CYCLASE_2"/>
    <property type="match status" value="1"/>
</dbReference>
<dbReference type="SUPFAM" id="SSF55073">
    <property type="entry name" value="Nucleotide cyclase"/>
    <property type="match status" value="1"/>
</dbReference>
<dbReference type="EMBL" id="FXTP01000016">
    <property type="protein sequence ID" value="SMO93313.1"/>
    <property type="molecule type" value="Genomic_DNA"/>
</dbReference>
<dbReference type="GO" id="GO:0035556">
    <property type="term" value="P:intracellular signal transduction"/>
    <property type="evidence" value="ECO:0007669"/>
    <property type="project" value="InterPro"/>
</dbReference>
<dbReference type="CDD" id="cd07302">
    <property type="entry name" value="CHD"/>
    <property type="match status" value="1"/>
</dbReference>
<protein>
    <submittedName>
        <fullName evidence="2">Adenylate cyclase, class 3</fullName>
    </submittedName>
</protein>
<dbReference type="GO" id="GO:0009190">
    <property type="term" value="P:cyclic nucleotide biosynthetic process"/>
    <property type="evidence" value="ECO:0007669"/>
    <property type="project" value="InterPro"/>
</dbReference>
<dbReference type="Gene3D" id="3.30.70.1230">
    <property type="entry name" value="Nucleotide cyclase"/>
    <property type="match status" value="1"/>
</dbReference>
<reference evidence="2 3" key="1">
    <citation type="submission" date="2017-05" db="EMBL/GenBank/DDBJ databases">
        <authorList>
            <person name="Varghese N."/>
            <person name="Submissions S."/>
        </authorList>
    </citation>
    <scope>NUCLEOTIDE SEQUENCE [LARGE SCALE GENOMIC DNA]</scope>
    <source>
        <strain evidence="2 3">DSM 21985</strain>
    </source>
</reference>
<dbReference type="Pfam" id="PF00211">
    <property type="entry name" value="Guanylate_cyc"/>
    <property type="match status" value="1"/>
</dbReference>
<dbReference type="RefSeq" id="WP_142455792.1">
    <property type="nucleotide sequence ID" value="NZ_FXTP01000016.1"/>
</dbReference>
<dbReference type="PANTHER" id="PTHR43081">
    <property type="entry name" value="ADENYLATE CYCLASE, TERMINAL-DIFFERENTIATION SPECIFIC-RELATED"/>
    <property type="match status" value="1"/>
</dbReference>
<dbReference type="PANTHER" id="PTHR43081:SF1">
    <property type="entry name" value="ADENYLATE CYCLASE, TERMINAL-DIFFERENTIATION SPECIFIC"/>
    <property type="match status" value="1"/>
</dbReference>
<name>A0A521FAX7_9BACT</name>
<accession>A0A521FAX7</accession>
<dbReference type="AlphaFoldDB" id="A0A521FAX7"/>
<dbReference type="OrthoDB" id="341967at2"/>
<sequence length="195" mass="22055">MNAQNPVKKEGTVLFCDIRNFTFLFDQRDPFEAVEFANNVLAVLGEVVENHQGVVDRFTGDGFMAHFGFDKLLPDHPEKACKTAIAIRKKLNEINTKRYLNVETVLAAGLGLHTGEAAYCKIETNQLEQTTVLGDTVNTAARIEELTKHFVVDVLVSEASYQLLKENFKFQKMPEREIKGKDHPISTYWLLPINL</sequence>
<proteinExistence type="predicted"/>
<evidence type="ECO:0000259" key="1">
    <source>
        <dbReference type="PROSITE" id="PS50125"/>
    </source>
</evidence>
<feature type="domain" description="Guanylate cyclase" evidence="1">
    <location>
        <begin position="12"/>
        <end position="144"/>
    </location>
</feature>
<dbReference type="GO" id="GO:0004016">
    <property type="term" value="F:adenylate cyclase activity"/>
    <property type="evidence" value="ECO:0007669"/>
    <property type="project" value="UniProtKB-ARBA"/>
</dbReference>
<dbReference type="InterPro" id="IPR001054">
    <property type="entry name" value="A/G_cyclase"/>
</dbReference>
<dbReference type="InterPro" id="IPR029787">
    <property type="entry name" value="Nucleotide_cyclase"/>
</dbReference>
<dbReference type="InterPro" id="IPR050697">
    <property type="entry name" value="Adenylyl/Guanylyl_Cyclase_3/4"/>
</dbReference>
<keyword evidence="3" id="KW-1185">Reference proteome</keyword>
<evidence type="ECO:0000313" key="2">
    <source>
        <dbReference type="EMBL" id="SMO93313.1"/>
    </source>
</evidence>
<organism evidence="2 3">
    <name type="scientific">Gracilimonas mengyeensis</name>
    <dbReference type="NCBI Taxonomy" id="1302730"/>
    <lineage>
        <taxon>Bacteria</taxon>
        <taxon>Pseudomonadati</taxon>
        <taxon>Balneolota</taxon>
        <taxon>Balneolia</taxon>
        <taxon>Balneolales</taxon>
        <taxon>Balneolaceae</taxon>
        <taxon>Gracilimonas</taxon>
    </lineage>
</organism>
<dbReference type="Proteomes" id="UP000317557">
    <property type="component" value="Unassembled WGS sequence"/>
</dbReference>
<dbReference type="SMART" id="SM00044">
    <property type="entry name" value="CYCc"/>
    <property type="match status" value="1"/>
</dbReference>
<gene>
    <name evidence="2" type="ORF">SAMN06265219_11680</name>
</gene>